<dbReference type="RefSeq" id="WP_008275710.1">
    <property type="nucleotide sequence ID" value="NZ_AAXW01000016.1"/>
</dbReference>
<dbReference type="AlphaFoldDB" id="A3IQP4"/>
<dbReference type="PANTHER" id="PTHR35996">
    <property type="entry name" value="OSJNBA0038O10.25 PROTEIN"/>
    <property type="match status" value="1"/>
</dbReference>
<dbReference type="eggNOG" id="ENOG5032ZTM">
    <property type="taxonomic scope" value="Bacteria"/>
</dbReference>
<evidence type="ECO:0000313" key="1">
    <source>
        <dbReference type="EMBL" id="EAZ91099.1"/>
    </source>
</evidence>
<organism evidence="1 2">
    <name type="scientific">Crocosphaera chwakensis CCY0110</name>
    <dbReference type="NCBI Taxonomy" id="391612"/>
    <lineage>
        <taxon>Bacteria</taxon>
        <taxon>Bacillati</taxon>
        <taxon>Cyanobacteriota</taxon>
        <taxon>Cyanophyceae</taxon>
        <taxon>Oscillatoriophycideae</taxon>
        <taxon>Chroococcales</taxon>
        <taxon>Aphanothecaceae</taxon>
        <taxon>Crocosphaera</taxon>
        <taxon>Crocosphaera chwakensis</taxon>
    </lineage>
</organism>
<proteinExistence type="predicted"/>
<keyword evidence="2" id="KW-1185">Reference proteome</keyword>
<accession>A3IQP4</accession>
<comment type="caution">
    <text evidence="1">The sequence shown here is derived from an EMBL/GenBank/DDBJ whole genome shotgun (WGS) entry which is preliminary data.</text>
</comment>
<dbReference type="EMBL" id="AAXW01000016">
    <property type="protein sequence ID" value="EAZ91099.1"/>
    <property type="molecule type" value="Genomic_DNA"/>
</dbReference>
<sequence>MFLDELQPIFKEFLQQPLAFTGGLVSGALKLKLSEDPLKSWLQEQGMTNFTYTDHTKDNGSGPQTISID</sequence>
<dbReference type="OrthoDB" id="488745at2"/>
<gene>
    <name evidence="1" type="ORF">CY0110_12567</name>
</gene>
<reference evidence="1 2" key="1">
    <citation type="submission" date="2007-03" db="EMBL/GenBank/DDBJ databases">
        <authorList>
            <person name="Stal L."/>
            <person name="Ferriera S."/>
            <person name="Johnson J."/>
            <person name="Kravitz S."/>
            <person name="Beeson K."/>
            <person name="Sutton G."/>
            <person name="Rogers Y.-H."/>
            <person name="Friedman R."/>
            <person name="Frazier M."/>
            <person name="Venter J.C."/>
        </authorList>
    </citation>
    <scope>NUCLEOTIDE SEQUENCE [LARGE SCALE GENOMIC DNA]</scope>
    <source>
        <strain evidence="1 2">CCY0110</strain>
    </source>
</reference>
<dbReference type="Pfam" id="PF26369">
    <property type="entry name" value="UPF0426"/>
    <property type="match status" value="1"/>
</dbReference>
<dbReference type="InterPro" id="IPR040278">
    <property type="entry name" value="UPF0426"/>
</dbReference>
<dbReference type="PANTHER" id="PTHR35996:SF1">
    <property type="entry name" value="OS04G0528100 PROTEIN"/>
    <property type="match status" value="1"/>
</dbReference>
<dbReference type="Proteomes" id="UP000003781">
    <property type="component" value="Unassembled WGS sequence"/>
</dbReference>
<protein>
    <submittedName>
        <fullName evidence="1">Uncharacterized protein</fullName>
    </submittedName>
</protein>
<name>A3IQP4_9CHRO</name>
<evidence type="ECO:0000313" key="2">
    <source>
        <dbReference type="Proteomes" id="UP000003781"/>
    </source>
</evidence>